<dbReference type="AlphaFoldDB" id="A0A8S1RQX4"/>
<protein>
    <recommendedName>
        <fullName evidence="4">Secreted protein</fullName>
    </recommendedName>
</protein>
<evidence type="ECO:0008006" key="4">
    <source>
        <dbReference type="Google" id="ProtNLM"/>
    </source>
</evidence>
<organism evidence="2 3">
    <name type="scientific">Paramecium sonneborni</name>
    <dbReference type="NCBI Taxonomy" id="65129"/>
    <lineage>
        <taxon>Eukaryota</taxon>
        <taxon>Sar</taxon>
        <taxon>Alveolata</taxon>
        <taxon>Ciliophora</taxon>
        <taxon>Intramacronucleata</taxon>
        <taxon>Oligohymenophorea</taxon>
        <taxon>Peniculida</taxon>
        <taxon>Parameciidae</taxon>
        <taxon>Paramecium</taxon>
    </lineage>
</organism>
<name>A0A8S1RQX4_9CILI</name>
<accession>A0A8S1RQX4</accession>
<evidence type="ECO:0000256" key="1">
    <source>
        <dbReference type="SAM" id="SignalP"/>
    </source>
</evidence>
<keyword evidence="1" id="KW-0732">Signal</keyword>
<proteinExistence type="predicted"/>
<gene>
    <name evidence="2" type="ORF">PSON_ATCC_30995.1.T4200002</name>
</gene>
<feature type="signal peptide" evidence="1">
    <location>
        <begin position="1"/>
        <end position="24"/>
    </location>
</feature>
<comment type="caution">
    <text evidence="2">The sequence shown here is derived from an EMBL/GenBank/DDBJ whole genome shotgun (WGS) entry which is preliminary data.</text>
</comment>
<reference evidence="2" key="1">
    <citation type="submission" date="2021-01" db="EMBL/GenBank/DDBJ databases">
        <authorList>
            <consortium name="Genoscope - CEA"/>
            <person name="William W."/>
        </authorList>
    </citation>
    <scope>NUCLEOTIDE SEQUENCE</scope>
</reference>
<sequence>MILHSVRIFLLIVLQIFQLQVVRLPRIHVMNTVINQIVHNPNQKIESLCLEWYNCKPFSDPQTEFILFIGQKLIHYSCQEINIDCKNFSDGKQEMLSLEAS</sequence>
<dbReference type="Proteomes" id="UP000692954">
    <property type="component" value="Unassembled WGS sequence"/>
</dbReference>
<keyword evidence="3" id="KW-1185">Reference proteome</keyword>
<evidence type="ECO:0000313" key="3">
    <source>
        <dbReference type="Proteomes" id="UP000692954"/>
    </source>
</evidence>
<dbReference type="EMBL" id="CAJJDN010000420">
    <property type="protein sequence ID" value="CAD8131241.1"/>
    <property type="molecule type" value="Genomic_DNA"/>
</dbReference>
<feature type="chain" id="PRO_5035727414" description="Secreted protein" evidence="1">
    <location>
        <begin position="25"/>
        <end position="101"/>
    </location>
</feature>
<evidence type="ECO:0000313" key="2">
    <source>
        <dbReference type="EMBL" id="CAD8131241.1"/>
    </source>
</evidence>